<dbReference type="PANTHER" id="PTHR23523:SF1">
    <property type="entry name" value="CYANATE TRANSPORT PROTEIN CYNX"/>
    <property type="match status" value="1"/>
</dbReference>
<dbReference type="OrthoDB" id="5758872at2"/>
<dbReference type="InterPro" id="IPR036259">
    <property type="entry name" value="MFS_trans_sf"/>
</dbReference>
<dbReference type="AlphaFoldDB" id="A0A4P7L5D6"/>
<feature type="transmembrane region" description="Helical" evidence="4">
    <location>
        <begin position="328"/>
        <end position="350"/>
    </location>
</feature>
<evidence type="ECO:0000256" key="3">
    <source>
        <dbReference type="ARBA" id="ARBA00023136"/>
    </source>
</evidence>
<proteinExistence type="predicted"/>
<dbReference type="Gene3D" id="1.20.1250.20">
    <property type="entry name" value="MFS general substrate transporter like domains"/>
    <property type="match status" value="1"/>
</dbReference>
<evidence type="ECO:0000256" key="2">
    <source>
        <dbReference type="ARBA" id="ARBA00022989"/>
    </source>
</evidence>
<dbReference type="EMBL" id="CP038634">
    <property type="protein sequence ID" value="QBY50776.1"/>
    <property type="molecule type" value="Genomic_DNA"/>
</dbReference>
<feature type="transmembrane region" description="Helical" evidence="4">
    <location>
        <begin position="239"/>
        <end position="260"/>
    </location>
</feature>
<dbReference type="InterPro" id="IPR052524">
    <property type="entry name" value="MFS_Cyanate_Porter"/>
</dbReference>
<feature type="transmembrane region" description="Helical" evidence="4">
    <location>
        <begin position="362"/>
        <end position="382"/>
    </location>
</feature>
<evidence type="ECO:0000259" key="5">
    <source>
        <dbReference type="PROSITE" id="PS50850"/>
    </source>
</evidence>
<keyword evidence="2 4" id="KW-1133">Transmembrane helix</keyword>
<dbReference type="InterPro" id="IPR020846">
    <property type="entry name" value="MFS_dom"/>
</dbReference>
<name>A0A4P7L5D6_9BURK</name>
<organism evidence="6 7">
    <name type="scientific">Cupriavidus oxalaticus</name>
    <dbReference type="NCBI Taxonomy" id="96344"/>
    <lineage>
        <taxon>Bacteria</taxon>
        <taxon>Pseudomonadati</taxon>
        <taxon>Pseudomonadota</taxon>
        <taxon>Betaproteobacteria</taxon>
        <taxon>Burkholderiales</taxon>
        <taxon>Burkholderiaceae</taxon>
        <taxon>Cupriavidus</taxon>
    </lineage>
</organism>
<sequence>MADMAQAPDLAGAAACARGGRAPARWLVLAAVAGIGLNLRPFLTAVGPLAPSIRSGTGLTYQGMAWLTLLPMLLMGVGAFFGPALRARLGARNAVLGALALLGAGCALRLGVTDAGWLIASAALCGLGVAVVQAACPGLVKQEFPGRVAPVMGLYSAALMGGGALGAQLSPYVTALSGSWREALALWALPALAALALAWVALPRAHRNDRLPDHAAARSQSAGQSAAITRTLLRRPRTWLLMGCFGVMNGGYASLVAWLAPFYQGHGWSAPASGALVALMAVAQAGAALLLPALAARRVDRRAWMLLALAMQVTGFAGLALWPDAAPYAWAVIGGAGLGGCFALYLVVALDHLPDPDSAGALSALMQGGGFLLAALAPWLTAMLQAHTGGFAAGWWYHLGCAALVGVLTLRLNPASFGAAYAAPAPAARPSTTIDDKPVSPQ</sequence>
<keyword evidence="3 4" id="KW-0472">Membrane</keyword>
<feature type="transmembrane region" description="Helical" evidence="4">
    <location>
        <begin position="184"/>
        <end position="202"/>
    </location>
</feature>
<feature type="transmembrane region" description="Helical" evidence="4">
    <location>
        <begin position="94"/>
        <end position="112"/>
    </location>
</feature>
<dbReference type="NCBIfam" id="NF007256">
    <property type="entry name" value="PRK09705.1"/>
    <property type="match status" value="1"/>
</dbReference>
<evidence type="ECO:0000256" key="1">
    <source>
        <dbReference type="ARBA" id="ARBA00022692"/>
    </source>
</evidence>
<feature type="transmembrane region" description="Helical" evidence="4">
    <location>
        <begin position="394"/>
        <end position="412"/>
    </location>
</feature>
<dbReference type="SUPFAM" id="SSF103473">
    <property type="entry name" value="MFS general substrate transporter"/>
    <property type="match status" value="1"/>
</dbReference>
<protein>
    <submittedName>
        <fullName evidence="6">MFS transporter</fullName>
    </submittedName>
</protein>
<evidence type="ECO:0000313" key="7">
    <source>
        <dbReference type="Proteomes" id="UP000295294"/>
    </source>
</evidence>
<reference evidence="6 7" key="1">
    <citation type="submission" date="2019-03" db="EMBL/GenBank/DDBJ databases">
        <title>Efficiently degradation of phenoxyalkanoic acid herbicides by Cupriavidus oxalaticus strain X32.</title>
        <authorList>
            <person name="Sheng X."/>
        </authorList>
    </citation>
    <scope>NUCLEOTIDE SEQUENCE [LARGE SCALE GENOMIC DNA]</scope>
    <source>
        <strain evidence="6 7">X32</strain>
    </source>
</reference>
<evidence type="ECO:0000256" key="4">
    <source>
        <dbReference type="SAM" id="Phobius"/>
    </source>
</evidence>
<gene>
    <name evidence="6" type="ORF">E0W60_06270</name>
</gene>
<keyword evidence="1 4" id="KW-0812">Transmembrane</keyword>
<dbReference type="STRING" id="1349762.GCA_001592245_01162"/>
<feature type="transmembrane region" description="Helical" evidence="4">
    <location>
        <begin position="118"/>
        <end position="140"/>
    </location>
</feature>
<dbReference type="KEGG" id="cox:E0W60_06270"/>
<dbReference type="InterPro" id="IPR011701">
    <property type="entry name" value="MFS"/>
</dbReference>
<evidence type="ECO:0000313" key="6">
    <source>
        <dbReference type="EMBL" id="QBY50776.1"/>
    </source>
</evidence>
<dbReference type="GO" id="GO:0022857">
    <property type="term" value="F:transmembrane transporter activity"/>
    <property type="evidence" value="ECO:0007669"/>
    <property type="project" value="InterPro"/>
</dbReference>
<feature type="transmembrane region" description="Helical" evidence="4">
    <location>
        <begin position="152"/>
        <end position="172"/>
    </location>
</feature>
<dbReference type="Pfam" id="PF07690">
    <property type="entry name" value="MFS_1"/>
    <property type="match status" value="1"/>
</dbReference>
<feature type="transmembrane region" description="Helical" evidence="4">
    <location>
        <begin position="26"/>
        <end position="43"/>
    </location>
</feature>
<dbReference type="PANTHER" id="PTHR23523">
    <property type="match status" value="1"/>
</dbReference>
<feature type="transmembrane region" description="Helical" evidence="4">
    <location>
        <begin position="63"/>
        <end position="82"/>
    </location>
</feature>
<feature type="transmembrane region" description="Helical" evidence="4">
    <location>
        <begin position="303"/>
        <end position="322"/>
    </location>
</feature>
<feature type="domain" description="Major facilitator superfamily (MFS) profile" evidence="5">
    <location>
        <begin position="26"/>
        <end position="417"/>
    </location>
</feature>
<feature type="transmembrane region" description="Helical" evidence="4">
    <location>
        <begin position="272"/>
        <end position="291"/>
    </location>
</feature>
<accession>A0A4P7L5D6</accession>
<dbReference type="PROSITE" id="PS50850">
    <property type="entry name" value="MFS"/>
    <property type="match status" value="1"/>
</dbReference>
<dbReference type="Proteomes" id="UP000295294">
    <property type="component" value="Chromosome 1"/>
</dbReference>